<organism evidence="2 3">
    <name type="scientific">Parasponia andersonii</name>
    <name type="common">Sponia andersonii</name>
    <dbReference type="NCBI Taxonomy" id="3476"/>
    <lineage>
        <taxon>Eukaryota</taxon>
        <taxon>Viridiplantae</taxon>
        <taxon>Streptophyta</taxon>
        <taxon>Embryophyta</taxon>
        <taxon>Tracheophyta</taxon>
        <taxon>Spermatophyta</taxon>
        <taxon>Magnoliopsida</taxon>
        <taxon>eudicotyledons</taxon>
        <taxon>Gunneridae</taxon>
        <taxon>Pentapetalae</taxon>
        <taxon>rosids</taxon>
        <taxon>fabids</taxon>
        <taxon>Rosales</taxon>
        <taxon>Cannabaceae</taxon>
        <taxon>Parasponia</taxon>
    </lineage>
</organism>
<reference evidence="3" key="1">
    <citation type="submission" date="2016-06" db="EMBL/GenBank/DDBJ databases">
        <title>Parallel loss of symbiosis genes in relatives of nitrogen-fixing non-legume Parasponia.</title>
        <authorList>
            <person name="Van Velzen R."/>
            <person name="Holmer R."/>
            <person name="Bu F."/>
            <person name="Rutten L."/>
            <person name="Van Zeijl A."/>
            <person name="Liu W."/>
            <person name="Santuari L."/>
            <person name="Cao Q."/>
            <person name="Sharma T."/>
            <person name="Shen D."/>
            <person name="Roswanjaya Y."/>
            <person name="Wardhani T."/>
            <person name="Kalhor M.S."/>
            <person name="Jansen J."/>
            <person name="Van den Hoogen J."/>
            <person name="Gungor B."/>
            <person name="Hartog M."/>
            <person name="Hontelez J."/>
            <person name="Verver J."/>
            <person name="Yang W.-C."/>
            <person name="Schijlen E."/>
            <person name="Repin R."/>
            <person name="Schilthuizen M."/>
            <person name="Schranz E."/>
            <person name="Heidstra R."/>
            <person name="Miyata K."/>
            <person name="Fedorova E."/>
            <person name="Kohlen W."/>
            <person name="Bisseling T."/>
            <person name="Smit S."/>
            <person name="Geurts R."/>
        </authorList>
    </citation>
    <scope>NUCLEOTIDE SEQUENCE [LARGE SCALE GENOMIC DNA]</scope>
    <source>
        <strain evidence="3">cv. WU1-14</strain>
    </source>
</reference>
<dbReference type="Proteomes" id="UP000237105">
    <property type="component" value="Unassembled WGS sequence"/>
</dbReference>
<comment type="caution">
    <text evidence="2">The sequence shown here is derived from an EMBL/GenBank/DDBJ whole genome shotgun (WGS) entry which is preliminary data.</text>
</comment>
<feature type="compositionally biased region" description="Basic and acidic residues" evidence="1">
    <location>
        <begin position="229"/>
        <end position="245"/>
    </location>
</feature>
<accession>A0A2P5C1B4</accession>
<dbReference type="EMBL" id="JXTB01000189">
    <property type="protein sequence ID" value="PON54852.1"/>
    <property type="molecule type" value="Genomic_DNA"/>
</dbReference>
<name>A0A2P5C1B4_PARAD</name>
<keyword evidence="3" id="KW-1185">Reference proteome</keyword>
<feature type="compositionally biased region" description="Basic and acidic residues" evidence="1">
    <location>
        <begin position="179"/>
        <end position="193"/>
    </location>
</feature>
<feature type="compositionally biased region" description="Low complexity" evidence="1">
    <location>
        <begin position="133"/>
        <end position="150"/>
    </location>
</feature>
<evidence type="ECO:0000313" key="3">
    <source>
        <dbReference type="Proteomes" id="UP000237105"/>
    </source>
</evidence>
<proteinExistence type="predicted"/>
<feature type="region of interest" description="Disordered" evidence="1">
    <location>
        <begin position="117"/>
        <end position="245"/>
    </location>
</feature>
<sequence>LGVHSFGALRFCRSGQGCVLITLLALTGSDIGLLADPSPAKGSVVAYRVRSKIPADRRLEVSSEDEAGGQGVVTSRMGSDDDLEHLFTSGGETPVVPSPEVGGIAIREAPAKKIVYGKGAPSSLHGEPVAPTSSAPSSGSKAGAGSGAARSRGEIAELSGGGPRLKFQLSSHPPVSMKRGREADSSKGKESPAGKRSRTTPSSDSDDDGAILTLIRRRRSARGGPSKDASQDKTEKSQLRGFPREVVAEAAEAAAVVTASPAEDAPPPAVAEAAPGDAMLSTAPTFATSGASREATGVCSIGGEGVLAIGRVESHSPDVDNAQGEGSAAKFELEVLSLENVELIAGRSHEQV</sequence>
<feature type="non-terminal residue" evidence="2">
    <location>
        <position position="1"/>
    </location>
</feature>
<gene>
    <name evidence="2" type="ORF">PanWU01x14_192180</name>
</gene>
<evidence type="ECO:0000313" key="2">
    <source>
        <dbReference type="EMBL" id="PON54852.1"/>
    </source>
</evidence>
<protein>
    <submittedName>
        <fullName evidence="2">Uncharacterized protein</fullName>
    </submittedName>
</protein>
<evidence type="ECO:0000256" key="1">
    <source>
        <dbReference type="SAM" id="MobiDB-lite"/>
    </source>
</evidence>
<dbReference type="AlphaFoldDB" id="A0A2P5C1B4"/>